<sequence>MPKQQANRKRLLIDPQVQWALALRVLMHWGMLMVCLLMANTMLTLLSMAGEKPLTGAVGEAVRHQVPLMLVLLVLIPVFIRDTLKLSNRFAGPMYRLRIALKELGGEKGEARPLKLRDGDYWQEVAGEFNVVRDRIEQLEAENQTLRMAEHQPTATPVEYTSL</sequence>
<proteinExistence type="predicted"/>
<keyword evidence="1" id="KW-1133">Transmembrane helix</keyword>
<gene>
    <name evidence="2" type="ORF">Pan14r_13270</name>
</gene>
<reference evidence="2 3" key="1">
    <citation type="submission" date="2019-02" db="EMBL/GenBank/DDBJ databases">
        <title>Deep-cultivation of Planctomycetes and their phenomic and genomic characterization uncovers novel biology.</title>
        <authorList>
            <person name="Wiegand S."/>
            <person name="Jogler M."/>
            <person name="Boedeker C."/>
            <person name="Pinto D."/>
            <person name="Vollmers J."/>
            <person name="Rivas-Marin E."/>
            <person name="Kohn T."/>
            <person name="Peeters S.H."/>
            <person name="Heuer A."/>
            <person name="Rast P."/>
            <person name="Oberbeckmann S."/>
            <person name="Bunk B."/>
            <person name="Jeske O."/>
            <person name="Meyerdierks A."/>
            <person name="Storesund J.E."/>
            <person name="Kallscheuer N."/>
            <person name="Luecker S."/>
            <person name="Lage O.M."/>
            <person name="Pohl T."/>
            <person name="Merkel B.J."/>
            <person name="Hornburger P."/>
            <person name="Mueller R.-W."/>
            <person name="Bruemmer F."/>
            <person name="Labrenz M."/>
            <person name="Spormann A.M."/>
            <person name="Op Den Camp H."/>
            <person name="Overmann J."/>
            <person name="Amann R."/>
            <person name="Jetten M.S.M."/>
            <person name="Mascher T."/>
            <person name="Medema M.H."/>
            <person name="Devos D.P."/>
            <person name="Kaster A.-K."/>
            <person name="Ovreas L."/>
            <person name="Rohde M."/>
            <person name="Galperin M.Y."/>
            <person name="Jogler C."/>
        </authorList>
    </citation>
    <scope>NUCLEOTIDE SEQUENCE [LARGE SCALE GENOMIC DNA]</scope>
    <source>
        <strain evidence="2 3">Pan14r</strain>
    </source>
</reference>
<feature type="transmembrane region" description="Helical" evidence="1">
    <location>
        <begin position="21"/>
        <end position="46"/>
    </location>
</feature>
<dbReference type="EMBL" id="SJPL01000001">
    <property type="protein sequence ID" value="TWT69043.1"/>
    <property type="molecule type" value="Genomic_DNA"/>
</dbReference>
<evidence type="ECO:0000313" key="2">
    <source>
        <dbReference type="EMBL" id="TWT69043.1"/>
    </source>
</evidence>
<keyword evidence="1" id="KW-0472">Membrane</keyword>
<feature type="transmembrane region" description="Helical" evidence="1">
    <location>
        <begin position="66"/>
        <end position="84"/>
    </location>
</feature>
<keyword evidence="3" id="KW-1185">Reference proteome</keyword>
<protein>
    <recommendedName>
        <fullName evidence="4">HAMP domain-containing protein</fullName>
    </recommendedName>
</protein>
<keyword evidence="1" id="KW-0812">Transmembrane</keyword>
<dbReference type="RefSeq" id="WP_197203402.1">
    <property type="nucleotide sequence ID" value="NZ_SJPL01000001.1"/>
</dbReference>
<organism evidence="2 3">
    <name type="scientific">Crateriforma conspicua</name>
    <dbReference type="NCBI Taxonomy" id="2527996"/>
    <lineage>
        <taxon>Bacteria</taxon>
        <taxon>Pseudomonadati</taxon>
        <taxon>Planctomycetota</taxon>
        <taxon>Planctomycetia</taxon>
        <taxon>Planctomycetales</taxon>
        <taxon>Planctomycetaceae</taxon>
        <taxon>Crateriforma</taxon>
    </lineage>
</organism>
<dbReference type="Proteomes" id="UP000317238">
    <property type="component" value="Unassembled WGS sequence"/>
</dbReference>
<evidence type="ECO:0000256" key="1">
    <source>
        <dbReference type="SAM" id="Phobius"/>
    </source>
</evidence>
<evidence type="ECO:0008006" key="4">
    <source>
        <dbReference type="Google" id="ProtNLM"/>
    </source>
</evidence>
<comment type="caution">
    <text evidence="2">The sequence shown here is derived from an EMBL/GenBank/DDBJ whole genome shotgun (WGS) entry which is preliminary data.</text>
</comment>
<accession>A0A5C5Y2W8</accession>
<name>A0A5C5Y2W8_9PLAN</name>
<evidence type="ECO:0000313" key="3">
    <source>
        <dbReference type="Proteomes" id="UP000317238"/>
    </source>
</evidence>
<dbReference type="AlphaFoldDB" id="A0A5C5Y2W8"/>